<sequence>MRFKPVLVTAALVVFGTAGFSYAFHSGGVAECEGCHTMHNSLGGQAMGAGTQYNANAYLLQGTDQSSTCLNCHAHADTAPSSYHIMTYPTPGAGLPPVELTPGGDFAWLKKDYSWVPRTGAATETSPGERHGHNVVAADFGYVVDSTLTTAPGGSYPADKLSCISCHDPHGKYRVLSDGTQATTGKPIKSSGSYGAVGDSNFAVGTYRLLAGTGYTPVSVGGFAFTQPALYAAVPSSYNRSEATSDTRVAYGKGTSEWCANCHVNMHSTLGSGFVHPAGQNLGTTIINNYNAYVKSGDMTGTSTTAFTSMVPFQSDQLTDNSALFALTSKTDGPSGSDKVSCLSCHRAHATGWDSMTRWNNSYEMLVLGDSTGQPVYPGTDSTVSNAAAAQGRTVAEVQKTFYDRPATKYAAFQRSLCNKCHAKD</sequence>
<accession>A0ABN6VR32</accession>
<keyword evidence="6" id="KW-0408">Iron</keyword>
<evidence type="ECO:0000256" key="4">
    <source>
        <dbReference type="ARBA" id="ARBA00022723"/>
    </source>
</evidence>
<keyword evidence="3" id="KW-0349">Heme</keyword>
<protein>
    <submittedName>
        <fullName evidence="9">Cytochrome c</fullName>
    </submittedName>
</protein>
<dbReference type="PANTHER" id="PTHR30333:SF1">
    <property type="entry name" value="CYTOCHROME C-TYPE PROTEIN NAPC"/>
    <property type="match status" value="1"/>
</dbReference>
<evidence type="ECO:0000256" key="2">
    <source>
        <dbReference type="ARBA" id="ARBA00022448"/>
    </source>
</evidence>
<dbReference type="EMBL" id="AP027151">
    <property type="protein sequence ID" value="BDV42813.1"/>
    <property type="molecule type" value="Genomic_DNA"/>
</dbReference>
<dbReference type="CDD" id="cd21555">
    <property type="entry name" value="OmcS-like"/>
    <property type="match status" value="1"/>
</dbReference>
<feature type="chain" id="PRO_5046027048" evidence="8">
    <location>
        <begin position="24"/>
        <end position="425"/>
    </location>
</feature>
<keyword evidence="5" id="KW-0249">Electron transport</keyword>
<keyword evidence="7" id="KW-0472">Membrane</keyword>
<evidence type="ECO:0000256" key="6">
    <source>
        <dbReference type="ARBA" id="ARBA00023004"/>
    </source>
</evidence>
<keyword evidence="4" id="KW-0479">Metal-binding</keyword>
<dbReference type="InterPro" id="IPR036280">
    <property type="entry name" value="Multihaem_cyt_sf"/>
</dbReference>
<keyword evidence="8" id="KW-0732">Signal</keyword>
<feature type="signal peptide" evidence="8">
    <location>
        <begin position="1"/>
        <end position="23"/>
    </location>
</feature>
<evidence type="ECO:0000313" key="9">
    <source>
        <dbReference type="EMBL" id="BDV42813.1"/>
    </source>
</evidence>
<evidence type="ECO:0000256" key="3">
    <source>
        <dbReference type="ARBA" id="ARBA00022617"/>
    </source>
</evidence>
<comment type="subcellular location">
    <subcellularLocation>
        <location evidence="1">Membrane</location>
    </subcellularLocation>
</comment>
<keyword evidence="2" id="KW-0813">Transport</keyword>
<gene>
    <name evidence="9" type="primary">omcS</name>
    <name evidence="9" type="ORF">GURASL_17360</name>
</gene>
<dbReference type="PANTHER" id="PTHR30333">
    <property type="entry name" value="CYTOCHROME C-TYPE PROTEIN"/>
    <property type="match status" value="1"/>
</dbReference>
<dbReference type="SUPFAM" id="SSF48695">
    <property type="entry name" value="Multiheme cytochromes"/>
    <property type="match status" value="2"/>
</dbReference>
<dbReference type="InterPro" id="IPR051174">
    <property type="entry name" value="Cytochrome_c-type_ET"/>
</dbReference>
<proteinExistence type="predicted"/>
<evidence type="ECO:0000313" key="10">
    <source>
        <dbReference type="Proteomes" id="UP001317705"/>
    </source>
</evidence>
<reference evidence="9 10" key="1">
    <citation type="submission" date="2022-12" db="EMBL/GenBank/DDBJ databases">
        <title>Polyphasic characterization of Geotalea uranireducens NIT-SL11 newly isolated from a complex of sewage sludge and microbially reduced graphene oxide.</title>
        <authorList>
            <person name="Xie L."/>
            <person name="Yoshida N."/>
            <person name="Meng L."/>
        </authorList>
    </citation>
    <scope>NUCLEOTIDE SEQUENCE [LARGE SCALE GENOMIC DNA]</scope>
    <source>
        <strain evidence="9 10">NIT-SL11</strain>
    </source>
</reference>
<evidence type="ECO:0000256" key="7">
    <source>
        <dbReference type="ARBA" id="ARBA00023136"/>
    </source>
</evidence>
<evidence type="ECO:0000256" key="1">
    <source>
        <dbReference type="ARBA" id="ARBA00004370"/>
    </source>
</evidence>
<evidence type="ECO:0000256" key="8">
    <source>
        <dbReference type="SAM" id="SignalP"/>
    </source>
</evidence>
<dbReference type="Proteomes" id="UP001317705">
    <property type="component" value="Chromosome"/>
</dbReference>
<evidence type="ECO:0000256" key="5">
    <source>
        <dbReference type="ARBA" id="ARBA00022982"/>
    </source>
</evidence>
<organism evidence="9 10">
    <name type="scientific">Geotalea uraniireducens</name>
    <dbReference type="NCBI Taxonomy" id="351604"/>
    <lineage>
        <taxon>Bacteria</taxon>
        <taxon>Pseudomonadati</taxon>
        <taxon>Thermodesulfobacteriota</taxon>
        <taxon>Desulfuromonadia</taxon>
        <taxon>Geobacterales</taxon>
        <taxon>Geobacteraceae</taxon>
        <taxon>Geotalea</taxon>
    </lineage>
</organism>
<keyword evidence="10" id="KW-1185">Reference proteome</keyword>
<name>A0ABN6VR32_9BACT</name>
<dbReference type="Gene3D" id="1.10.1130.10">
    <property type="entry name" value="Flavocytochrome C3, Chain A"/>
    <property type="match status" value="1"/>
</dbReference>
<dbReference type="RefSeq" id="WP_282003497.1">
    <property type="nucleotide sequence ID" value="NZ_AP027151.1"/>
</dbReference>